<evidence type="ECO:0000256" key="4">
    <source>
        <dbReference type="ARBA" id="ARBA00022621"/>
    </source>
</evidence>
<organism evidence="9">
    <name type="scientific">Paramecium multimicronucleatum</name>
    <dbReference type="NCBI Taxonomy" id="44030"/>
    <lineage>
        <taxon>Eukaryota</taxon>
        <taxon>Sar</taxon>
        <taxon>Alveolata</taxon>
        <taxon>Ciliophora</taxon>
        <taxon>Intramacronucleata</taxon>
        <taxon>Oligohymenophorea</taxon>
        <taxon>Peniculida</taxon>
        <taxon>Parameciidae</taxon>
        <taxon>Paramecium</taxon>
    </lineage>
</organism>
<dbReference type="GO" id="GO:0046872">
    <property type="term" value="F:metal ion binding"/>
    <property type="evidence" value="ECO:0007669"/>
    <property type="project" value="UniProtKB-UniRule"/>
</dbReference>
<evidence type="ECO:0000256" key="3">
    <source>
        <dbReference type="ARBA" id="ARBA00022617"/>
    </source>
</evidence>
<protein>
    <recommendedName>
        <fullName evidence="7">Group 1 truncated hemoglobin</fullName>
    </recommendedName>
</protein>
<dbReference type="InterPro" id="IPR001486">
    <property type="entry name" value="Hemoglobin_trunc"/>
</dbReference>
<dbReference type="InterPro" id="IPR016339">
    <property type="entry name" value="Hemoglobin_trunc_I"/>
</dbReference>
<dbReference type="SUPFAM" id="SSF46458">
    <property type="entry name" value="Globin-like"/>
    <property type="match status" value="1"/>
</dbReference>
<dbReference type="EMBL" id="D49687">
    <property type="protein sequence ID" value="BAA08538.1"/>
    <property type="molecule type" value="Genomic_DNA"/>
</dbReference>
<evidence type="ECO:0000256" key="1">
    <source>
        <dbReference type="ARBA" id="ARBA00009660"/>
    </source>
</evidence>
<dbReference type="Pfam" id="PF01152">
    <property type="entry name" value="Bac_globin"/>
    <property type="match status" value="1"/>
</dbReference>
<evidence type="ECO:0000313" key="9">
    <source>
        <dbReference type="EMBL" id="BAA08538.1"/>
    </source>
</evidence>
<sequence>MTLFEQLGGEAAVHAVTTQFYANIAADATVANFFNGINMPTQTDKTAAFLCAALGGPNAWAGRNLKEVHANMGVTNAQFTTVIGHLRSALTGAGVAAALVEQTVAVAETVRGDVVTVA</sequence>
<dbReference type="PIR" id="S60031">
    <property type="entry name" value="S60031"/>
</dbReference>
<evidence type="ECO:0000256" key="2">
    <source>
        <dbReference type="ARBA" id="ARBA00022448"/>
    </source>
</evidence>
<dbReference type="InterPro" id="IPR012292">
    <property type="entry name" value="Globin/Proto"/>
</dbReference>
<evidence type="ECO:0000256" key="7">
    <source>
        <dbReference type="PIRNR" id="PIRNR002030"/>
    </source>
</evidence>
<reference evidence="9" key="1">
    <citation type="journal article" date="1995" name="Biochim. Biophys. Acta">
        <title>Structure and evolution of Paramecium hemoglobin genes.</title>
        <authorList>
            <person name="Yamauchi K."/>
            <person name="Tada H."/>
            <person name="Usuki I."/>
        </authorList>
    </citation>
    <scope>NUCLEOTIDE SEQUENCE</scope>
</reference>
<keyword evidence="3 7" id="KW-0349">Heme</keyword>
<keyword evidence="6 7" id="KW-0408">Iron</keyword>
<comment type="similarity">
    <text evidence="1 7">Belongs to the truncated hemoglobin family. Group I subfamily.</text>
</comment>
<dbReference type="GO" id="GO:0019825">
    <property type="term" value="F:oxygen binding"/>
    <property type="evidence" value="ECO:0007669"/>
    <property type="project" value="InterPro"/>
</dbReference>
<dbReference type="PROSITE" id="PS01213">
    <property type="entry name" value="GLOBIN_FAM_2"/>
    <property type="match status" value="1"/>
</dbReference>
<name>Q27213_9CILI</name>
<dbReference type="AlphaFoldDB" id="Q27213"/>
<accession>Q27213</accession>
<dbReference type="GO" id="GO:0005344">
    <property type="term" value="F:oxygen carrier activity"/>
    <property type="evidence" value="ECO:0007669"/>
    <property type="project" value="UniProtKB-UniRule"/>
</dbReference>
<dbReference type="GO" id="GO:0020037">
    <property type="term" value="F:heme binding"/>
    <property type="evidence" value="ECO:0007669"/>
    <property type="project" value="InterPro"/>
</dbReference>
<evidence type="ECO:0000256" key="6">
    <source>
        <dbReference type="ARBA" id="ARBA00023004"/>
    </source>
</evidence>
<dbReference type="CDD" id="cd00454">
    <property type="entry name" value="TrHb1_N"/>
    <property type="match status" value="1"/>
</dbReference>
<keyword evidence="4 7" id="KW-0561">Oxygen transport</keyword>
<dbReference type="PIRSF" id="PIRSF002030">
    <property type="entry name" value="Globin_Protozoa/Cyanobacteria"/>
    <property type="match status" value="1"/>
</dbReference>
<keyword evidence="2 7" id="KW-0813">Transport</keyword>
<proteinExistence type="inferred from homology"/>
<evidence type="ECO:0000256" key="8">
    <source>
        <dbReference type="PIRSR" id="PIRSR002030-1"/>
    </source>
</evidence>
<dbReference type="InterPro" id="IPR009050">
    <property type="entry name" value="Globin-like_sf"/>
</dbReference>
<dbReference type="Gene3D" id="1.10.490.10">
    <property type="entry name" value="Globins"/>
    <property type="match status" value="1"/>
</dbReference>
<keyword evidence="5 7" id="KW-0479">Metal-binding</keyword>
<dbReference type="InterPro" id="IPR019795">
    <property type="entry name" value="Globin_bac-like_CS"/>
</dbReference>
<comment type="cofactor">
    <cofactor evidence="8">
        <name>heme</name>
        <dbReference type="ChEBI" id="CHEBI:30413"/>
    </cofactor>
    <text evidence="8">Binds 1 heme group per subunit.</text>
</comment>
<evidence type="ECO:0000256" key="5">
    <source>
        <dbReference type="ARBA" id="ARBA00022723"/>
    </source>
</evidence>
<feature type="binding site" description="proximal binding residue" evidence="8">
    <location>
        <position position="69"/>
    </location>
    <ligand>
        <name>heme</name>
        <dbReference type="ChEBI" id="CHEBI:30413"/>
    </ligand>
    <ligandPart>
        <name>Fe</name>
        <dbReference type="ChEBI" id="CHEBI:18248"/>
    </ligandPart>
</feature>